<accession>A0ABM0JCU2</accession>
<reference evidence="3" key="1">
    <citation type="submission" date="2025-08" db="UniProtKB">
        <authorList>
            <consortium name="RefSeq"/>
        </authorList>
    </citation>
    <scope>IDENTIFICATION</scope>
</reference>
<dbReference type="Proteomes" id="UP000694888">
    <property type="component" value="Unplaced"/>
</dbReference>
<gene>
    <name evidence="3" type="primary">LOC101854225</name>
</gene>
<evidence type="ECO:0000256" key="1">
    <source>
        <dbReference type="SAM" id="MobiDB-lite"/>
    </source>
</evidence>
<dbReference type="PANTHER" id="PTHR18829:SF0">
    <property type="entry name" value="PROTEIN YAE1 HOMOLOG"/>
    <property type="match status" value="1"/>
</dbReference>
<sequence>MSNRKQIDCLIESDDEDLSLGRDWAKVEENVKNNGFRMGLEASQEDKPDAQCGFNSGFREALQMALAAGKLDGEICARLTLPGLNQASSTESTAAEQKTAEGDRKREQVTGSSAAMSLQNILTANSVLIEEIPAFLSPTFHEKIASFGSVKENFGSLKDDSSHIVSEKEVKSCDSDGNSQSHRTDVKDSSVCEAVCSSQSPFWNQLESFKAQAHSIDFDLPT</sequence>
<dbReference type="GeneID" id="101854225"/>
<organism evidence="2 3">
    <name type="scientific">Aplysia californica</name>
    <name type="common">California sea hare</name>
    <dbReference type="NCBI Taxonomy" id="6500"/>
    <lineage>
        <taxon>Eukaryota</taxon>
        <taxon>Metazoa</taxon>
        <taxon>Spiralia</taxon>
        <taxon>Lophotrochozoa</taxon>
        <taxon>Mollusca</taxon>
        <taxon>Gastropoda</taxon>
        <taxon>Heterobranchia</taxon>
        <taxon>Euthyneura</taxon>
        <taxon>Tectipleura</taxon>
        <taxon>Aplysiida</taxon>
        <taxon>Aplysioidea</taxon>
        <taxon>Aplysiidae</taxon>
        <taxon>Aplysia</taxon>
    </lineage>
</organism>
<dbReference type="RefSeq" id="XP_005090753.1">
    <property type="nucleotide sequence ID" value="XM_005090696.3"/>
</dbReference>
<name>A0ABM0JCU2_APLCA</name>
<evidence type="ECO:0000313" key="3">
    <source>
        <dbReference type="RefSeq" id="XP_005090753.1"/>
    </source>
</evidence>
<feature type="region of interest" description="Disordered" evidence="1">
    <location>
        <begin position="87"/>
        <end position="112"/>
    </location>
</feature>
<protein>
    <submittedName>
        <fullName evidence="3">Uncharacterized protein LOC101854225</fullName>
    </submittedName>
</protein>
<dbReference type="InterPro" id="IPR038881">
    <property type="entry name" value="Yae1-like"/>
</dbReference>
<proteinExistence type="predicted"/>
<evidence type="ECO:0000313" key="2">
    <source>
        <dbReference type="Proteomes" id="UP000694888"/>
    </source>
</evidence>
<feature type="compositionally biased region" description="Polar residues" evidence="1">
    <location>
        <begin position="87"/>
        <end position="96"/>
    </location>
</feature>
<feature type="compositionally biased region" description="Basic and acidic residues" evidence="1">
    <location>
        <begin position="98"/>
        <end position="108"/>
    </location>
</feature>
<keyword evidence="2" id="KW-1185">Reference proteome</keyword>
<dbReference type="PANTHER" id="PTHR18829">
    <property type="entry name" value="PROTEIN YAE1 HOMOLOG"/>
    <property type="match status" value="1"/>
</dbReference>